<keyword evidence="5" id="KW-0406">Ion transport</keyword>
<keyword evidence="4 10" id="KW-1133">Transmembrane helix</keyword>
<feature type="transmembrane region" description="Helical" evidence="10">
    <location>
        <begin position="395"/>
        <end position="416"/>
    </location>
</feature>
<dbReference type="Gene3D" id="1.10.3080.10">
    <property type="entry name" value="Clc chloride channel"/>
    <property type="match status" value="1"/>
</dbReference>
<dbReference type="InterPro" id="IPR001807">
    <property type="entry name" value="ClC"/>
</dbReference>
<dbReference type="GO" id="GO:0006813">
    <property type="term" value="P:potassium ion transport"/>
    <property type="evidence" value="ECO:0007669"/>
    <property type="project" value="InterPro"/>
</dbReference>
<dbReference type="Proteomes" id="UP000184442">
    <property type="component" value="Unassembled WGS sequence"/>
</dbReference>
<evidence type="ECO:0000313" key="12">
    <source>
        <dbReference type="EMBL" id="SHI52587.1"/>
    </source>
</evidence>
<evidence type="ECO:0000256" key="8">
    <source>
        <dbReference type="ARBA" id="ARBA00023214"/>
    </source>
</evidence>
<dbReference type="CDD" id="cd01031">
    <property type="entry name" value="EriC"/>
    <property type="match status" value="1"/>
</dbReference>
<feature type="transmembrane region" description="Helical" evidence="10">
    <location>
        <begin position="20"/>
        <end position="42"/>
    </location>
</feature>
<evidence type="ECO:0000256" key="3">
    <source>
        <dbReference type="ARBA" id="ARBA00022692"/>
    </source>
</evidence>
<evidence type="ECO:0000256" key="9">
    <source>
        <dbReference type="ARBA" id="ARBA00023303"/>
    </source>
</evidence>
<sequence>MIKRYLHNFIVHERNFKMKLVGEGILVGIFAGLVVVFFRIALERAEEFRAMIMEMIKQKPNLIWLWFLFLIMAAFLVGYLLKKEPLISGSGIPQVEGVLQGKLSMNWLRIIINKVLGGIISIGAGLSLGREGPSIQLGAAAGQGVSRILKCPKIEEKYLITSGASAGLAAAFNAPLAGVMFSLEEVHRHFSPLILLSAMSASLTADFISKQFFGLRPVFNFHKISPMPLRYYGYIIMLGIITGICGVIYNKTLLKTQDMYAKIKWLPAHYRPIIPFILAGILLMTLRQVLGGGHGIIDSLIQDSYGMKMMMLILIMKFAYSMISFGSGAPGGIFFPLLVLGALTGAIYSSALESIFGFQKGYMENFIILAMTGYFTAIVRAPITGSILITEMTGSLSNLLSLSLVSMVAYVTADFLRSEPIYESLLERILRNNKKAEMKSDSNEKIIIEVPVSMDSQMDNKMIRDIQLPENCLIVGIKRGNREIIPRGNTLIRSGDDLLLLVNEKEEAVMKERLLDMAGKPFI</sequence>
<name>A0A1M6BVC3_9FIRM</name>
<evidence type="ECO:0000256" key="1">
    <source>
        <dbReference type="ARBA" id="ARBA00004141"/>
    </source>
</evidence>
<evidence type="ECO:0000256" key="10">
    <source>
        <dbReference type="SAM" id="Phobius"/>
    </source>
</evidence>
<dbReference type="GO" id="GO:0034707">
    <property type="term" value="C:chloride channel complex"/>
    <property type="evidence" value="ECO:0007669"/>
    <property type="project" value="UniProtKB-KW"/>
</dbReference>
<evidence type="ECO:0000256" key="5">
    <source>
        <dbReference type="ARBA" id="ARBA00023065"/>
    </source>
</evidence>
<dbReference type="GO" id="GO:0008324">
    <property type="term" value="F:monoatomic cation transmembrane transporter activity"/>
    <property type="evidence" value="ECO:0007669"/>
    <property type="project" value="InterPro"/>
</dbReference>
<evidence type="ECO:0000256" key="7">
    <source>
        <dbReference type="ARBA" id="ARBA00023173"/>
    </source>
</evidence>
<comment type="subcellular location">
    <subcellularLocation>
        <location evidence="1">Membrane</location>
        <topology evidence="1">Multi-pass membrane protein</topology>
    </subcellularLocation>
</comment>
<feature type="domain" description="RCK C-terminal" evidence="11">
    <location>
        <begin position="435"/>
        <end position="516"/>
    </location>
</feature>
<evidence type="ECO:0000256" key="4">
    <source>
        <dbReference type="ARBA" id="ARBA00022989"/>
    </source>
</evidence>
<dbReference type="Gene3D" id="3.30.70.1450">
    <property type="entry name" value="Regulator of K+ conductance, C-terminal domain"/>
    <property type="match status" value="1"/>
</dbReference>
<feature type="transmembrane region" description="Helical" evidence="10">
    <location>
        <begin position="310"/>
        <end position="327"/>
    </location>
</feature>
<feature type="transmembrane region" description="Helical" evidence="10">
    <location>
        <begin position="229"/>
        <end position="249"/>
    </location>
</feature>
<reference evidence="12 13" key="1">
    <citation type="submission" date="2016-11" db="EMBL/GenBank/DDBJ databases">
        <authorList>
            <person name="Jaros S."/>
            <person name="Januszkiewicz K."/>
            <person name="Wedrychowicz H."/>
        </authorList>
    </citation>
    <scope>NUCLEOTIDE SEQUENCE [LARGE SCALE GENOMIC DNA]</scope>
    <source>
        <strain evidence="12 13">DSM 19022</strain>
    </source>
</reference>
<dbReference type="PANTHER" id="PTHR43427:SF6">
    <property type="entry name" value="CHLORIDE CHANNEL PROTEIN CLC-E"/>
    <property type="match status" value="1"/>
</dbReference>
<dbReference type="Pfam" id="PF02080">
    <property type="entry name" value="TrkA_C"/>
    <property type="match status" value="1"/>
</dbReference>
<dbReference type="SUPFAM" id="SSF81340">
    <property type="entry name" value="Clc chloride channel"/>
    <property type="match status" value="1"/>
</dbReference>
<keyword evidence="13" id="KW-1185">Reference proteome</keyword>
<keyword evidence="6 10" id="KW-0472">Membrane</keyword>
<dbReference type="PRINTS" id="PR00762">
    <property type="entry name" value="CLCHANNEL"/>
</dbReference>
<feature type="transmembrane region" description="Helical" evidence="10">
    <location>
        <begin position="333"/>
        <end position="354"/>
    </location>
</feature>
<dbReference type="RefSeq" id="WP_073024280.1">
    <property type="nucleotide sequence ID" value="NZ_FQZS01000004.1"/>
</dbReference>
<dbReference type="Pfam" id="PF00654">
    <property type="entry name" value="Voltage_CLC"/>
    <property type="match status" value="1"/>
</dbReference>
<dbReference type="SUPFAM" id="SSF116726">
    <property type="entry name" value="TrkA C-terminal domain-like"/>
    <property type="match status" value="1"/>
</dbReference>
<evidence type="ECO:0000313" key="13">
    <source>
        <dbReference type="Proteomes" id="UP000184442"/>
    </source>
</evidence>
<evidence type="ECO:0000256" key="6">
    <source>
        <dbReference type="ARBA" id="ARBA00023136"/>
    </source>
</evidence>
<keyword evidence="9" id="KW-0407">Ion channel</keyword>
<keyword evidence="2" id="KW-0813">Transport</keyword>
<dbReference type="STRING" id="1122184.SAMN02745176_00550"/>
<proteinExistence type="predicted"/>
<dbReference type="GO" id="GO:0005254">
    <property type="term" value="F:chloride channel activity"/>
    <property type="evidence" value="ECO:0007669"/>
    <property type="project" value="UniProtKB-KW"/>
</dbReference>
<feature type="transmembrane region" description="Helical" evidence="10">
    <location>
        <begin position="62"/>
        <end position="81"/>
    </location>
</feature>
<dbReference type="EMBL" id="FQZS01000004">
    <property type="protein sequence ID" value="SHI52587.1"/>
    <property type="molecule type" value="Genomic_DNA"/>
</dbReference>
<feature type="transmembrane region" description="Helical" evidence="10">
    <location>
        <begin position="269"/>
        <end position="290"/>
    </location>
</feature>
<dbReference type="OrthoDB" id="9812438at2"/>
<evidence type="ECO:0000259" key="11">
    <source>
        <dbReference type="PROSITE" id="PS51202"/>
    </source>
</evidence>
<keyword evidence="8" id="KW-0868">Chloride</keyword>
<gene>
    <name evidence="12" type="ORF">SAMN02745176_00550</name>
</gene>
<keyword evidence="7" id="KW-0869">Chloride channel</keyword>
<feature type="transmembrane region" description="Helical" evidence="10">
    <location>
        <begin position="366"/>
        <end position="389"/>
    </location>
</feature>
<keyword evidence="3 10" id="KW-0812">Transmembrane</keyword>
<dbReference type="PANTHER" id="PTHR43427">
    <property type="entry name" value="CHLORIDE CHANNEL PROTEIN CLC-E"/>
    <property type="match status" value="1"/>
</dbReference>
<protein>
    <submittedName>
        <fullName evidence="12">H+/Cl-antiporter ClcA</fullName>
    </submittedName>
</protein>
<feature type="transmembrane region" description="Helical" evidence="10">
    <location>
        <begin position="158"/>
        <end position="183"/>
    </location>
</feature>
<organism evidence="12 13">
    <name type="scientific">Lutispora thermophila DSM 19022</name>
    <dbReference type="NCBI Taxonomy" id="1122184"/>
    <lineage>
        <taxon>Bacteria</taxon>
        <taxon>Bacillati</taxon>
        <taxon>Bacillota</taxon>
        <taxon>Clostridia</taxon>
        <taxon>Lutisporales</taxon>
        <taxon>Lutisporaceae</taxon>
        <taxon>Lutispora</taxon>
    </lineage>
</organism>
<dbReference type="AlphaFoldDB" id="A0A1M6BVC3"/>
<dbReference type="InterPro" id="IPR036721">
    <property type="entry name" value="RCK_C_sf"/>
</dbReference>
<dbReference type="PROSITE" id="PS51202">
    <property type="entry name" value="RCK_C"/>
    <property type="match status" value="1"/>
</dbReference>
<dbReference type="InterPro" id="IPR050368">
    <property type="entry name" value="ClC-type_chloride_channel"/>
</dbReference>
<accession>A0A1M6BVC3</accession>
<evidence type="ECO:0000256" key="2">
    <source>
        <dbReference type="ARBA" id="ARBA00022448"/>
    </source>
</evidence>
<dbReference type="InterPro" id="IPR006037">
    <property type="entry name" value="RCK_C"/>
</dbReference>
<dbReference type="InterPro" id="IPR014743">
    <property type="entry name" value="Cl-channel_core"/>
</dbReference>